<evidence type="ECO:0000256" key="2">
    <source>
        <dbReference type="ARBA" id="ARBA00022448"/>
    </source>
</evidence>
<gene>
    <name evidence="12" type="primary">atpF2</name>
    <name evidence="12" type="synonym">atpG</name>
    <name evidence="15" type="ORF">PROH_13265</name>
</gene>
<dbReference type="NCBIfam" id="NF005607">
    <property type="entry name" value="PRK07353.1"/>
    <property type="match status" value="1"/>
</dbReference>
<dbReference type="InterPro" id="IPR050059">
    <property type="entry name" value="ATP_synthase_B_chain"/>
</dbReference>
<keyword evidence="6 12" id="KW-1133">Transmembrane helix</keyword>
<dbReference type="AlphaFoldDB" id="A0A0M2PRN4"/>
<proteinExistence type="inferred from homology"/>
<dbReference type="GO" id="GO:0031676">
    <property type="term" value="C:plasma membrane-derived thylakoid membrane"/>
    <property type="evidence" value="ECO:0007669"/>
    <property type="project" value="UniProtKB-SubCell"/>
</dbReference>
<dbReference type="CDD" id="cd06503">
    <property type="entry name" value="ATP-synt_Fo_b"/>
    <property type="match status" value="1"/>
</dbReference>
<feature type="coiled-coil region" evidence="14">
    <location>
        <begin position="69"/>
        <end position="155"/>
    </location>
</feature>
<dbReference type="HAMAP" id="MF_01398">
    <property type="entry name" value="ATP_synth_b_bprime"/>
    <property type="match status" value="1"/>
</dbReference>
<evidence type="ECO:0000256" key="6">
    <source>
        <dbReference type="ARBA" id="ARBA00022989"/>
    </source>
</evidence>
<dbReference type="OrthoDB" id="426571at2"/>
<keyword evidence="5 12" id="KW-0375">Hydrogen ion transport</keyword>
<evidence type="ECO:0000256" key="13">
    <source>
        <dbReference type="RuleBase" id="RU003848"/>
    </source>
</evidence>
<reference evidence="15" key="1">
    <citation type="submission" date="2012-04" db="EMBL/GenBank/DDBJ databases">
        <authorList>
            <person name="Borisov I.G."/>
            <person name="Ivanikova N.V."/>
            <person name="Pinevich A.V."/>
        </authorList>
    </citation>
    <scope>NUCLEOTIDE SEQUENCE</scope>
    <source>
        <strain evidence="15">CALU 1027</strain>
    </source>
</reference>
<accession>A0A0M2PRN4</accession>
<keyword evidence="4 12" id="KW-0812">Transmembrane</keyword>
<evidence type="ECO:0000256" key="4">
    <source>
        <dbReference type="ARBA" id="ARBA00022692"/>
    </source>
</evidence>
<evidence type="ECO:0000256" key="3">
    <source>
        <dbReference type="ARBA" id="ARBA00022547"/>
    </source>
</evidence>
<dbReference type="STRING" id="317619.GCA_000332315_01784"/>
<protein>
    <recommendedName>
        <fullName evidence="12">ATP synthase subunit b'</fullName>
    </recommendedName>
    <alternativeName>
        <fullName evidence="12">ATP synthase F(0) sector subunit b'</fullName>
    </alternativeName>
    <alternativeName>
        <fullName evidence="12">ATPase subunit II</fullName>
    </alternativeName>
    <alternativeName>
        <fullName evidence="12">F-type ATPase subunit b'</fullName>
        <shortName evidence="12">F-ATPase subunit b'</shortName>
    </alternativeName>
</protein>
<dbReference type="PANTHER" id="PTHR33445:SF2">
    <property type="entry name" value="ATP SYNTHASE SUBUNIT B', CHLOROPLASTIC"/>
    <property type="match status" value="1"/>
</dbReference>
<evidence type="ECO:0000256" key="12">
    <source>
        <dbReference type="HAMAP-Rule" id="MF_01399"/>
    </source>
</evidence>
<keyword evidence="7 12" id="KW-0406">Ion transport</keyword>
<comment type="subunit">
    <text evidence="12">F-type ATPases have 2 components, F(1) - the catalytic core - and F(0) - the membrane proton channel. F(1) has five subunits: alpha(3), beta(3), gamma(1), delta(1), epsilon(1). F(0) has four main subunits: a(1), b(1), b'(1) and c(10-14). The alpha and beta chains form an alternating ring which encloses part of the gamma chain. F(1) is attached to F(0) by a central stalk formed by the gamma and epsilon chains, while a peripheral stalk is formed by the delta, b and b' chains.</text>
</comment>
<keyword evidence="3 12" id="KW-0138">CF(0)</keyword>
<dbReference type="RefSeq" id="WP_016922608.1">
    <property type="nucleotide sequence ID" value="NZ_KB235937.1"/>
</dbReference>
<comment type="caution">
    <text evidence="15">The sequence shown here is derived from an EMBL/GenBank/DDBJ whole genome shotgun (WGS) entry which is preliminary data.</text>
</comment>
<keyword evidence="14" id="KW-0175">Coiled coil</keyword>
<keyword evidence="2 12" id="KW-0813">Transport</keyword>
<dbReference type="Proteomes" id="UP000034681">
    <property type="component" value="Unassembled WGS sequence"/>
</dbReference>
<comment type="subcellular location">
    <subcellularLocation>
        <location evidence="12">Cellular thylakoid membrane</location>
        <topology evidence="12">Single-pass membrane protein</topology>
    </subcellularLocation>
    <subcellularLocation>
        <location evidence="11">Endomembrane system</location>
        <topology evidence="11">Single-pass membrane protein</topology>
    </subcellularLocation>
</comment>
<keyword evidence="12" id="KW-0793">Thylakoid</keyword>
<comment type="similarity">
    <text evidence="1 12 13">Belongs to the ATPase B chain family.</text>
</comment>
<evidence type="ECO:0000256" key="5">
    <source>
        <dbReference type="ARBA" id="ARBA00022781"/>
    </source>
</evidence>
<evidence type="ECO:0000256" key="8">
    <source>
        <dbReference type="ARBA" id="ARBA00023136"/>
    </source>
</evidence>
<evidence type="ECO:0000256" key="7">
    <source>
        <dbReference type="ARBA" id="ARBA00023065"/>
    </source>
</evidence>
<evidence type="ECO:0000256" key="9">
    <source>
        <dbReference type="ARBA" id="ARBA00023310"/>
    </source>
</evidence>
<keyword evidence="16" id="KW-1185">Reference proteome</keyword>
<evidence type="ECO:0000256" key="11">
    <source>
        <dbReference type="ARBA" id="ARBA00037847"/>
    </source>
</evidence>
<dbReference type="PANTHER" id="PTHR33445">
    <property type="entry name" value="ATP SYNTHASE SUBUNIT B', CHLOROPLASTIC"/>
    <property type="match status" value="1"/>
</dbReference>
<dbReference type="Pfam" id="PF00430">
    <property type="entry name" value="ATP-synt_B"/>
    <property type="match status" value="1"/>
</dbReference>
<dbReference type="HAMAP" id="MF_01399">
    <property type="entry name" value="ATP_synth_bprime"/>
    <property type="match status" value="1"/>
</dbReference>
<name>A0A0M2PRN4_PROHO</name>
<dbReference type="GO" id="GO:0045259">
    <property type="term" value="C:proton-transporting ATP synthase complex"/>
    <property type="evidence" value="ECO:0007669"/>
    <property type="project" value="UniProtKB-KW"/>
</dbReference>
<dbReference type="GO" id="GO:0046933">
    <property type="term" value="F:proton-transporting ATP synthase activity, rotational mechanism"/>
    <property type="evidence" value="ECO:0007669"/>
    <property type="project" value="UniProtKB-UniRule"/>
</dbReference>
<dbReference type="eggNOG" id="COG0711">
    <property type="taxonomic scope" value="Bacteria"/>
</dbReference>
<dbReference type="InterPro" id="IPR002146">
    <property type="entry name" value="ATP_synth_b/b'su_bac/chlpt"/>
</dbReference>
<evidence type="ECO:0000256" key="14">
    <source>
        <dbReference type="SAM" id="Coils"/>
    </source>
</evidence>
<comment type="function">
    <text evidence="10 12">F(1)F(0) ATP synthase produces ATP from ADP in the presence of a proton or sodium gradient. F-type ATPases consist of two structural domains, F(1) containing the extramembraneous catalytic core and F(0) containing the membrane proton channel, linked together by a central stalk and a peripheral stalk. During catalysis, ATP synthesis in the catalytic domain of F(1) is coupled via a rotary mechanism of the central stalk subunits to proton translocation.</text>
</comment>
<evidence type="ECO:0000256" key="10">
    <source>
        <dbReference type="ARBA" id="ARBA00025198"/>
    </source>
</evidence>
<evidence type="ECO:0000313" key="16">
    <source>
        <dbReference type="Proteomes" id="UP000034681"/>
    </source>
</evidence>
<organism evidence="15 16">
    <name type="scientific">Prochlorothrix hollandica PCC 9006 = CALU 1027</name>
    <dbReference type="NCBI Taxonomy" id="317619"/>
    <lineage>
        <taxon>Bacteria</taxon>
        <taxon>Bacillati</taxon>
        <taxon>Cyanobacteriota</taxon>
        <taxon>Cyanophyceae</taxon>
        <taxon>Prochlorotrichales</taxon>
        <taxon>Prochlorotrichaceae</taxon>
        <taxon>Prochlorothrix</taxon>
    </lineage>
</organism>
<dbReference type="GO" id="GO:0012505">
    <property type="term" value="C:endomembrane system"/>
    <property type="evidence" value="ECO:0007669"/>
    <property type="project" value="UniProtKB-SubCell"/>
</dbReference>
<evidence type="ECO:0000313" key="15">
    <source>
        <dbReference type="EMBL" id="KKI98819.1"/>
    </source>
</evidence>
<dbReference type="InterPro" id="IPR034679">
    <property type="entry name" value="ATP_synth_b"/>
</dbReference>
<dbReference type="GO" id="GO:0046961">
    <property type="term" value="F:proton-transporting ATPase activity, rotational mechanism"/>
    <property type="evidence" value="ECO:0007669"/>
    <property type="project" value="TreeGrafter"/>
</dbReference>
<sequence length="164" mass="18141">MILQTAFLLAVEAAAEVAEGPEGGLFDLNATLPLMALQTVVLVAILNKVFYEPFSKTIDDRNDYCRSTRLSAKEQLSQAKQLSQEYEQTLSATRKQAQVIFLEAQAEAQRLAAEQLAEAQREAQQQRNTAQAEIAEQRYAALQSLEQEVDGLSRQILEKLIGAA</sequence>
<keyword evidence="9 12" id="KW-0066">ATP synthesis</keyword>
<dbReference type="EMBL" id="AJTX02000006">
    <property type="protein sequence ID" value="KKI98819.1"/>
    <property type="molecule type" value="Genomic_DNA"/>
</dbReference>
<keyword evidence="8 12" id="KW-0472">Membrane</keyword>
<evidence type="ECO:0000256" key="1">
    <source>
        <dbReference type="ARBA" id="ARBA00005513"/>
    </source>
</evidence>
<comment type="function">
    <text evidence="12">Component of the F(0) channel, it forms part of the peripheral stalk, linking F(1) to F(0). The b'-subunit is a diverged and duplicated form of b found in plants and photosynthetic bacteria.</text>
</comment>